<reference evidence="2" key="1">
    <citation type="submission" date="2023-10" db="EMBL/GenBank/DDBJ databases">
        <title>Genome assembly of Pristionchus species.</title>
        <authorList>
            <person name="Yoshida K."/>
            <person name="Sommer R.J."/>
        </authorList>
    </citation>
    <scope>NUCLEOTIDE SEQUENCE</scope>
    <source>
        <strain evidence="2">RS5133</strain>
    </source>
</reference>
<gene>
    <name evidence="2" type="ORF">PFISCL1PPCAC_1406</name>
</gene>
<dbReference type="AlphaFoldDB" id="A0AAV5UUX2"/>
<feature type="non-terminal residue" evidence="2">
    <location>
        <position position="438"/>
    </location>
</feature>
<evidence type="ECO:0000313" key="3">
    <source>
        <dbReference type="Proteomes" id="UP001432322"/>
    </source>
</evidence>
<feature type="region of interest" description="Disordered" evidence="1">
    <location>
        <begin position="398"/>
        <end position="438"/>
    </location>
</feature>
<organism evidence="2 3">
    <name type="scientific">Pristionchus fissidentatus</name>
    <dbReference type="NCBI Taxonomy" id="1538716"/>
    <lineage>
        <taxon>Eukaryota</taxon>
        <taxon>Metazoa</taxon>
        <taxon>Ecdysozoa</taxon>
        <taxon>Nematoda</taxon>
        <taxon>Chromadorea</taxon>
        <taxon>Rhabditida</taxon>
        <taxon>Rhabditina</taxon>
        <taxon>Diplogasteromorpha</taxon>
        <taxon>Diplogasteroidea</taxon>
        <taxon>Neodiplogasteridae</taxon>
        <taxon>Pristionchus</taxon>
    </lineage>
</organism>
<comment type="caution">
    <text evidence="2">The sequence shown here is derived from an EMBL/GenBank/DDBJ whole genome shotgun (WGS) entry which is preliminary data.</text>
</comment>
<proteinExistence type="predicted"/>
<feature type="compositionally biased region" description="Basic and acidic residues" evidence="1">
    <location>
        <begin position="428"/>
        <end position="438"/>
    </location>
</feature>
<keyword evidence="3" id="KW-1185">Reference proteome</keyword>
<dbReference type="Proteomes" id="UP001432322">
    <property type="component" value="Unassembled WGS sequence"/>
</dbReference>
<dbReference type="EMBL" id="BTSY01000001">
    <property type="protein sequence ID" value="GMT10109.1"/>
    <property type="molecule type" value="Genomic_DNA"/>
</dbReference>
<protein>
    <recommendedName>
        <fullName evidence="4">C3H1-type domain-containing protein</fullName>
    </recommendedName>
</protein>
<evidence type="ECO:0000313" key="2">
    <source>
        <dbReference type="EMBL" id="GMT10109.1"/>
    </source>
</evidence>
<evidence type="ECO:0000256" key="1">
    <source>
        <dbReference type="SAM" id="MobiDB-lite"/>
    </source>
</evidence>
<accession>A0AAV5UUX2</accession>
<name>A0AAV5UUX2_9BILA</name>
<evidence type="ECO:0008006" key="4">
    <source>
        <dbReference type="Google" id="ProtNLM"/>
    </source>
</evidence>
<sequence>MNQNVRKLINHLKGRDYKSGFINTYWTALLITNISTLCKTDDAVCIPFFILIEELQREENGEVSLIVRIFVIHLLGLANPFMEISTSNYNEILRQFVGKCIQYLPCKDINPLSQGATFHDLPSTIKLWIFSKLQQSSRRKQILPLTLGKDGADNEYFLAGRFLYIECGSQLKNELANETETSDYEEWTSMENYLRQKPTLRLLVGKNDDYKEIITIMRLYGEAALASNIEEKTREFKPTHLIKIEEMRQRKEFESRFGANTMRVEISEEEEEQVPQITRQLGHIDVNAPASLPIQSIAAHQVNDEGNQSWNPNYPKCSYHPRCASQLCGTPCPFNHPSPMKCRNFEEPPTPTSCKDLQCHFSHPTCPNDGNCNDKYTCPYDHFASTQTLINIHNSKKRNAYPNEGENKEEQSRWSNPSHSMEAEEESESRSFEQRFAQ</sequence>